<evidence type="ECO:0000313" key="3">
    <source>
        <dbReference type="EMBL" id="VFK30495.1"/>
    </source>
</evidence>
<keyword evidence="1" id="KW-0472">Membrane</keyword>
<protein>
    <submittedName>
        <fullName evidence="4">Uncharacterized protein</fullName>
    </submittedName>
</protein>
<keyword evidence="1" id="KW-0812">Transmembrane</keyword>
<dbReference type="AlphaFoldDB" id="A0A451BAH9"/>
<evidence type="ECO:0000256" key="1">
    <source>
        <dbReference type="SAM" id="Phobius"/>
    </source>
</evidence>
<sequence>MTLWVIAAFRDPWKLIEGMIVWTALVFLPAINALFDVVSLQLSRFLIGKIEEDSRVPNIVWMVIDVACALLLLAGLYGTIFLSLWAVDQWLFPEIQLFPVDRWWALFWDAKDWFHPEILWLTLMASTTLLVTAIHISLTFAHLFVPLWHRNDREKIAELIQVIEAEAEANQGRPAPDVCRKLASAYYFPWEHGIVLGTLTLWAVFWWLYSFVLHG</sequence>
<organism evidence="4">
    <name type="scientific">Candidatus Kentrum sp. MB</name>
    <dbReference type="NCBI Taxonomy" id="2138164"/>
    <lineage>
        <taxon>Bacteria</taxon>
        <taxon>Pseudomonadati</taxon>
        <taxon>Pseudomonadota</taxon>
        <taxon>Gammaproteobacteria</taxon>
        <taxon>Candidatus Kentrum</taxon>
    </lineage>
</organism>
<dbReference type="EMBL" id="CAADFO010000007">
    <property type="protein sequence ID" value="VFK24103.1"/>
    <property type="molecule type" value="Genomic_DNA"/>
</dbReference>
<feature type="transmembrane region" description="Helical" evidence="1">
    <location>
        <begin position="118"/>
        <end position="145"/>
    </location>
</feature>
<dbReference type="EMBL" id="CAADGH010000019">
    <property type="protein sequence ID" value="VFK75274.1"/>
    <property type="molecule type" value="Genomic_DNA"/>
</dbReference>
<evidence type="ECO:0000313" key="4">
    <source>
        <dbReference type="EMBL" id="VFK75274.1"/>
    </source>
</evidence>
<keyword evidence="1" id="KW-1133">Transmembrane helix</keyword>
<feature type="transmembrane region" description="Helical" evidence="1">
    <location>
        <begin position="59"/>
        <end position="87"/>
    </location>
</feature>
<name>A0A451BAH9_9GAMM</name>
<feature type="transmembrane region" description="Helical" evidence="1">
    <location>
        <begin position="190"/>
        <end position="209"/>
    </location>
</feature>
<accession>A0A451BAH9</accession>
<feature type="transmembrane region" description="Helical" evidence="1">
    <location>
        <begin position="20"/>
        <end position="38"/>
    </location>
</feature>
<gene>
    <name evidence="2" type="ORF">BECKMB1821G_GA0114241_100725</name>
    <name evidence="4" type="ORF">BECKMB1821H_GA0114242_10196</name>
    <name evidence="3" type="ORF">BECKMB1821I_GA0114274_10167</name>
</gene>
<dbReference type="EMBL" id="CAADFQ010000016">
    <property type="protein sequence ID" value="VFK30495.1"/>
    <property type="molecule type" value="Genomic_DNA"/>
</dbReference>
<evidence type="ECO:0000313" key="2">
    <source>
        <dbReference type="EMBL" id="VFK24103.1"/>
    </source>
</evidence>
<reference evidence="4" key="1">
    <citation type="submission" date="2019-02" db="EMBL/GenBank/DDBJ databases">
        <authorList>
            <person name="Gruber-Vodicka R. H."/>
            <person name="Seah K. B. B."/>
        </authorList>
    </citation>
    <scope>NUCLEOTIDE SEQUENCE</scope>
    <source>
        <strain evidence="2">BECK_BZ197</strain>
        <strain evidence="4">BECK_BZ198</strain>
        <strain evidence="3">BECK_BZ199</strain>
    </source>
</reference>
<proteinExistence type="predicted"/>